<dbReference type="InterPro" id="IPR052156">
    <property type="entry name" value="BCAA_Transport_ATP-bd_LivF"/>
</dbReference>
<keyword evidence="6" id="KW-0029">Amino-acid transport</keyword>
<dbReference type="PROSITE" id="PS50893">
    <property type="entry name" value="ABC_TRANSPORTER_2"/>
    <property type="match status" value="1"/>
</dbReference>
<dbReference type="InterPro" id="IPR017871">
    <property type="entry name" value="ABC_transporter-like_CS"/>
</dbReference>
<evidence type="ECO:0000256" key="6">
    <source>
        <dbReference type="ARBA" id="ARBA00022970"/>
    </source>
</evidence>
<evidence type="ECO:0000256" key="3">
    <source>
        <dbReference type="ARBA" id="ARBA00022475"/>
    </source>
</evidence>
<dbReference type="GO" id="GO:0005524">
    <property type="term" value="F:ATP binding"/>
    <property type="evidence" value="ECO:0007669"/>
    <property type="project" value="UniProtKB-KW"/>
</dbReference>
<feature type="region of interest" description="Disordered" evidence="7">
    <location>
        <begin position="1"/>
        <end position="35"/>
    </location>
</feature>
<keyword evidence="2" id="KW-0813">Transport</keyword>
<proteinExistence type="inferred from homology"/>
<dbReference type="Proteomes" id="UP000662914">
    <property type="component" value="Chromosome"/>
</dbReference>
<dbReference type="PANTHER" id="PTHR43820:SF2">
    <property type="entry name" value="ABC TRANSPORTER ATP-BINDING PROTEIN"/>
    <property type="match status" value="1"/>
</dbReference>
<dbReference type="SUPFAM" id="SSF52540">
    <property type="entry name" value="P-loop containing nucleoside triphosphate hydrolases"/>
    <property type="match status" value="1"/>
</dbReference>
<dbReference type="GO" id="GO:0015658">
    <property type="term" value="F:branched-chain amino acid transmembrane transporter activity"/>
    <property type="evidence" value="ECO:0007669"/>
    <property type="project" value="TreeGrafter"/>
</dbReference>
<sequence>MANNVGLPPGPLPAEGGDAGSLRSQSNAAQPRGGPSAELLLEATGLHSYYGVSHILHGVDFGVARGECIGLMGRNGMGKTTLIKSMLGLVRPKQGSVRVRGRDMTQAAPHAIARAGIAYVPEGRGIFPNLTVRENLVMAARAGVDGRKEWDFERVMATFPRLGERIDNGGAQLSGGEQQMLTIGRALMTNPDLLILDEATEGLAPLIAKEIWNIIRTIRASGIATVIVDKNYGAVMNLADRSAVIVKGRVVFAGTPSELTDNEELMHRFLGV</sequence>
<accession>A0A809R3D0</accession>
<dbReference type="PROSITE" id="PS00211">
    <property type="entry name" value="ABC_TRANSPORTER_1"/>
    <property type="match status" value="1"/>
</dbReference>
<dbReference type="EMBL" id="AP021857">
    <property type="protein sequence ID" value="BBO21228.1"/>
    <property type="molecule type" value="Genomic_DNA"/>
</dbReference>
<evidence type="ECO:0000256" key="7">
    <source>
        <dbReference type="SAM" id="MobiDB-lite"/>
    </source>
</evidence>
<dbReference type="Pfam" id="PF00005">
    <property type="entry name" value="ABC_tran"/>
    <property type="match status" value="1"/>
</dbReference>
<keyword evidence="4" id="KW-0547">Nucleotide-binding</keyword>
<dbReference type="Gene3D" id="3.40.50.300">
    <property type="entry name" value="P-loop containing nucleotide triphosphate hydrolases"/>
    <property type="match status" value="1"/>
</dbReference>
<evidence type="ECO:0000256" key="5">
    <source>
        <dbReference type="ARBA" id="ARBA00022840"/>
    </source>
</evidence>
<evidence type="ECO:0000259" key="8">
    <source>
        <dbReference type="PROSITE" id="PS50893"/>
    </source>
</evidence>
<name>A0A809R3D0_9PROT</name>
<evidence type="ECO:0000256" key="4">
    <source>
        <dbReference type="ARBA" id="ARBA00022741"/>
    </source>
</evidence>
<comment type="similarity">
    <text evidence="1">Belongs to the ABC transporter superfamily.</text>
</comment>
<evidence type="ECO:0000313" key="10">
    <source>
        <dbReference type="Proteomes" id="UP000662914"/>
    </source>
</evidence>
<dbReference type="AlphaFoldDB" id="A0A809R3D0"/>
<dbReference type="InterPro" id="IPR003439">
    <property type="entry name" value="ABC_transporter-like_ATP-bd"/>
</dbReference>
<reference evidence="9" key="1">
    <citation type="journal article" name="DNA Res.">
        <title>The physiological potential of anammox bacteria as revealed by their core genome structure.</title>
        <authorList>
            <person name="Okubo T."/>
            <person name="Toyoda A."/>
            <person name="Fukuhara K."/>
            <person name="Uchiyama I."/>
            <person name="Harigaya Y."/>
            <person name="Kuroiwa M."/>
            <person name="Suzuki T."/>
            <person name="Murakami Y."/>
            <person name="Suwa Y."/>
            <person name="Takami H."/>
        </authorList>
    </citation>
    <scope>NUCLEOTIDE SEQUENCE</scope>
    <source>
        <strain evidence="9">317325-3</strain>
    </source>
</reference>
<dbReference type="SMART" id="SM00382">
    <property type="entry name" value="AAA"/>
    <property type="match status" value="1"/>
</dbReference>
<evidence type="ECO:0000256" key="2">
    <source>
        <dbReference type="ARBA" id="ARBA00022448"/>
    </source>
</evidence>
<keyword evidence="3" id="KW-1003">Cell membrane</keyword>
<dbReference type="PANTHER" id="PTHR43820">
    <property type="entry name" value="HIGH-AFFINITY BRANCHED-CHAIN AMINO ACID TRANSPORT ATP-BINDING PROTEIN LIVF"/>
    <property type="match status" value="1"/>
</dbReference>
<gene>
    <name evidence="9" type="ORF">DSYM_19270</name>
</gene>
<dbReference type="InterPro" id="IPR027417">
    <property type="entry name" value="P-loop_NTPase"/>
</dbReference>
<dbReference type="InterPro" id="IPR003593">
    <property type="entry name" value="AAA+_ATPase"/>
</dbReference>
<evidence type="ECO:0000313" key="9">
    <source>
        <dbReference type="EMBL" id="BBO21228.1"/>
    </source>
</evidence>
<evidence type="ECO:0000256" key="1">
    <source>
        <dbReference type="ARBA" id="ARBA00005417"/>
    </source>
</evidence>
<dbReference type="CDD" id="cd03224">
    <property type="entry name" value="ABC_TM1139_LivF_branched"/>
    <property type="match status" value="1"/>
</dbReference>
<keyword evidence="3" id="KW-0472">Membrane</keyword>
<dbReference type="GO" id="GO:0015807">
    <property type="term" value="P:L-amino acid transport"/>
    <property type="evidence" value="ECO:0007669"/>
    <property type="project" value="TreeGrafter"/>
</dbReference>
<dbReference type="KEGG" id="ddz:DSYM_19270"/>
<dbReference type="GO" id="GO:0016887">
    <property type="term" value="F:ATP hydrolysis activity"/>
    <property type="evidence" value="ECO:0007669"/>
    <property type="project" value="InterPro"/>
</dbReference>
<feature type="domain" description="ABC transporter" evidence="8">
    <location>
        <begin position="41"/>
        <end position="272"/>
    </location>
</feature>
<keyword evidence="5 9" id="KW-0067">ATP-binding</keyword>
<organism evidence="9 10">
    <name type="scientific">Candidatus Desulfobacillus denitrificans</name>
    <dbReference type="NCBI Taxonomy" id="2608985"/>
    <lineage>
        <taxon>Bacteria</taxon>
        <taxon>Pseudomonadati</taxon>
        <taxon>Pseudomonadota</taxon>
        <taxon>Betaproteobacteria</taxon>
        <taxon>Candidatus Desulfobacillus</taxon>
    </lineage>
</organism>
<protein>
    <submittedName>
        <fullName evidence="9">ABC transporter ATP-binding protein</fullName>
    </submittedName>
</protein>